<dbReference type="OrthoDB" id="2418081at2759"/>
<sequence>MSVERHSQKAVVLAPSGTHKSTIILLHGRGRKANVFAGEMTFLQQALPHTKLVFPWAPRQRATVYKKSFTRQWFDDWHLSPDLQCTDIVHARYDEGLQTSGLGETVNYLHALIREESRHVDGVQNVVLGGFSQGAAASLIAALLWDEEPRLGGVVAMCAWLPYMTQMAEILQRSGGEGALGSGRGAEQDGDGFDPFERTPSRDDEVGRGMSGVQAVLEWLRDEIDLPQKNKPGYHGGLGQIPVLFSHGSNDNKVMPERSQDARDFLSSLGPIFIEEKTYPGVGHEISENMTADIAAFLSSVLGGNVTNVTQSKLEAL</sequence>
<comment type="similarity">
    <text evidence="1">Belongs to the AB hydrolase superfamily. AB hydrolase 2 family.</text>
</comment>
<dbReference type="EMBL" id="JAPEVB010000004">
    <property type="protein sequence ID" value="KAJ4389285.1"/>
    <property type="molecule type" value="Genomic_DNA"/>
</dbReference>
<keyword evidence="5" id="KW-1185">Reference proteome</keyword>
<dbReference type="GO" id="GO:0052689">
    <property type="term" value="F:carboxylic ester hydrolase activity"/>
    <property type="evidence" value="ECO:0007669"/>
    <property type="project" value="TreeGrafter"/>
</dbReference>
<dbReference type="GO" id="GO:0008474">
    <property type="term" value="F:palmitoyl-(protein) hydrolase activity"/>
    <property type="evidence" value="ECO:0007669"/>
    <property type="project" value="TreeGrafter"/>
</dbReference>
<reference evidence="4" key="1">
    <citation type="submission" date="2022-10" db="EMBL/GenBank/DDBJ databases">
        <title>Tapping the CABI collections for fungal endophytes: first genome assemblies for Collariella, Neodidymelliopsis, Ascochyta clinopodiicola, Didymella pomorum, Didymosphaeria variabile, Neocosmospora piperis and Neocucurbitaria cava.</title>
        <authorList>
            <person name="Hill R."/>
        </authorList>
    </citation>
    <scope>NUCLEOTIDE SEQUENCE</scope>
    <source>
        <strain evidence="4">IMI 355082</strain>
    </source>
</reference>
<dbReference type="InterPro" id="IPR050565">
    <property type="entry name" value="LYPA1-2/EST-like"/>
</dbReference>
<dbReference type="InterPro" id="IPR029058">
    <property type="entry name" value="AB_hydrolase_fold"/>
</dbReference>
<feature type="compositionally biased region" description="Gly residues" evidence="2">
    <location>
        <begin position="175"/>
        <end position="184"/>
    </location>
</feature>
<feature type="domain" description="Phospholipase/carboxylesterase/thioesterase" evidence="3">
    <location>
        <begin position="9"/>
        <end position="169"/>
    </location>
</feature>
<proteinExistence type="inferred from homology"/>
<protein>
    <recommendedName>
        <fullName evidence="3">Phospholipase/carboxylesterase/thioesterase domain-containing protein</fullName>
    </recommendedName>
</protein>
<name>A0A9W9CVX8_9PEZI</name>
<dbReference type="Proteomes" id="UP001140453">
    <property type="component" value="Unassembled WGS sequence"/>
</dbReference>
<evidence type="ECO:0000313" key="4">
    <source>
        <dbReference type="EMBL" id="KAJ4389285.1"/>
    </source>
</evidence>
<dbReference type="InterPro" id="IPR003140">
    <property type="entry name" value="PLipase/COase/thioEstase"/>
</dbReference>
<dbReference type="GO" id="GO:0005737">
    <property type="term" value="C:cytoplasm"/>
    <property type="evidence" value="ECO:0007669"/>
    <property type="project" value="TreeGrafter"/>
</dbReference>
<comment type="caution">
    <text evidence="4">The sequence shown here is derived from an EMBL/GenBank/DDBJ whole genome shotgun (WGS) entry which is preliminary data.</text>
</comment>
<evidence type="ECO:0000256" key="1">
    <source>
        <dbReference type="ARBA" id="ARBA00006499"/>
    </source>
</evidence>
<organism evidence="4 5">
    <name type="scientific">Gnomoniopsis smithogilvyi</name>
    <dbReference type="NCBI Taxonomy" id="1191159"/>
    <lineage>
        <taxon>Eukaryota</taxon>
        <taxon>Fungi</taxon>
        <taxon>Dikarya</taxon>
        <taxon>Ascomycota</taxon>
        <taxon>Pezizomycotina</taxon>
        <taxon>Sordariomycetes</taxon>
        <taxon>Sordariomycetidae</taxon>
        <taxon>Diaporthales</taxon>
        <taxon>Gnomoniaceae</taxon>
        <taxon>Gnomoniopsis</taxon>
    </lineage>
</organism>
<evidence type="ECO:0000313" key="5">
    <source>
        <dbReference type="Proteomes" id="UP001140453"/>
    </source>
</evidence>
<evidence type="ECO:0000259" key="3">
    <source>
        <dbReference type="Pfam" id="PF02230"/>
    </source>
</evidence>
<dbReference type="PANTHER" id="PTHR10655:SF64">
    <property type="entry name" value="PHOSPHOLIPASE_CARBOXYLESTERASE_THIOESTERASE DOMAIN-CONTAINING PROTEIN"/>
    <property type="match status" value="1"/>
</dbReference>
<feature type="compositionally biased region" description="Basic and acidic residues" evidence="2">
    <location>
        <begin position="195"/>
        <end position="207"/>
    </location>
</feature>
<dbReference type="PANTHER" id="PTHR10655">
    <property type="entry name" value="LYSOPHOSPHOLIPASE-RELATED"/>
    <property type="match status" value="1"/>
</dbReference>
<dbReference type="Pfam" id="PF02230">
    <property type="entry name" value="Abhydrolase_2"/>
    <property type="match status" value="1"/>
</dbReference>
<dbReference type="SUPFAM" id="SSF53474">
    <property type="entry name" value="alpha/beta-Hydrolases"/>
    <property type="match status" value="1"/>
</dbReference>
<gene>
    <name evidence="4" type="ORF">N0V93_006750</name>
</gene>
<dbReference type="Gene3D" id="3.40.50.1820">
    <property type="entry name" value="alpha/beta hydrolase"/>
    <property type="match status" value="1"/>
</dbReference>
<evidence type="ECO:0000256" key="2">
    <source>
        <dbReference type="SAM" id="MobiDB-lite"/>
    </source>
</evidence>
<dbReference type="AlphaFoldDB" id="A0A9W9CVX8"/>
<feature type="region of interest" description="Disordered" evidence="2">
    <location>
        <begin position="175"/>
        <end position="208"/>
    </location>
</feature>
<accession>A0A9W9CVX8</accession>